<protein>
    <recommendedName>
        <fullName evidence="6">RING-type domain-containing protein</fullName>
    </recommendedName>
</protein>
<evidence type="ECO:0000313" key="7">
    <source>
        <dbReference type="EMBL" id="EKM52006.1"/>
    </source>
</evidence>
<evidence type="ECO:0000256" key="5">
    <source>
        <dbReference type="SAM" id="MobiDB-lite"/>
    </source>
</evidence>
<dbReference type="EMBL" id="JH930476">
    <property type="protein sequence ID" value="EKM52006.1"/>
    <property type="molecule type" value="Genomic_DNA"/>
</dbReference>
<dbReference type="InParanoid" id="K5UQA6"/>
<name>K5UQA6_PHACS</name>
<gene>
    <name evidence="7" type="ORF">PHACADRAFT_187378</name>
</gene>
<dbReference type="GO" id="GO:0008270">
    <property type="term" value="F:zinc ion binding"/>
    <property type="evidence" value="ECO:0007669"/>
    <property type="project" value="UniProtKB-KW"/>
</dbReference>
<dbReference type="PANTHER" id="PTHR15710">
    <property type="entry name" value="E3 UBIQUITIN-PROTEIN LIGASE PRAJA"/>
    <property type="match status" value="1"/>
</dbReference>
<dbReference type="RefSeq" id="XP_007399795.1">
    <property type="nucleotide sequence ID" value="XM_007399733.1"/>
</dbReference>
<dbReference type="GO" id="GO:0016567">
    <property type="term" value="P:protein ubiquitination"/>
    <property type="evidence" value="ECO:0007669"/>
    <property type="project" value="TreeGrafter"/>
</dbReference>
<dbReference type="PANTHER" id="PTHR15710:SF243">
    <property type="entry name" value="E3 UBIQUITIN-PROTEIN LIGASE PRAJA-2 ISOFORM X1"/>
    <property type="match status" value="1"/>
</dbReference>
<keyword evidence="8" id="KW-1185">Reference proteome</keyword>
<organism evidence="7 8">
    <name type="scientific">Phanerochaete carnosa (strain HHB-10118-sp)</name>
    <name type="common">White-rot fungus</name>
    <name type="synonym">Peniophora carnosa</name>
    <dbReference type="NCBI Taxonomy" id="650164"/>
    <lineage>
        <taxon>Eukaryota</taxon>
        <taxon>Fungi</taxon>
        <taxon>Dikarya</taxon>
        <taxon>Basidiomycota</taxon>
        <taxon>Agaricomycotina</taxon>
        <taxon>Agaricomycetes</taxon>
        <taxon>Polyporales</taxon>
        <taxon>Phanerochaetaceae</taxon>
        <taxon>Phanerochaete</taxon>
    </lineage>
</organism>
<dbReference type="SUPFAM" id="SSF57850">
    <property type="entry name" value="RING/U-box"/>
    <property type="match status" value="1"/>
</dbReference>
<dbReference type="STRING" id="650164.K5UQA6"/>
<feature type="compositionally biased region" description="Acidic residues" evidence="5">
    <location>
        <begin position="141"/>
        <end position="175"/>
    </location>
</feature>
<evidence type="ECO:0000256" key="4">
    <source>
        <dbReference type="PROSITE-ProRule" id="PRU00175"/>
    </source>
</evidence>
<sequence>MSSERTQNVSSATYSSPPSVRIRSSQNARSVPSSALTQQRQSQAATDDDSMPSLSARSVDSDYEDDATNTLEQTLLEPLLEHVGSLPAGGRVVVEVASSPPLVSPGAVQDVPLPPLPRPGARGGGESDAESLPSLQTVSDSSDDGWTDEEGEEDEESDEDEEEEEGGDEEDEPENDSAFNSLPHLGPASLPRGAVRLMHTLTRAVAEAGEGWVGMDFGGVDQNGDTYILGGPGSDSVRRMFSSQTEDSRNFGTDIMFSTMRQVLDALGSPAVPEHDPKRAQTILKALEIVPEDLVRRYEKLRAGQEGEESEGCAVCRESFLDPTAYETTVAVQFTELPYPGSDDSSSIETPSILAFPCPGMHLFHSHCISPWLGRKTTCPTCRFDVDPDSLTLTFLRDIRQRSNHPLADKQWSPPPRRSFKRWLEREERKLGGESVSDFESDVVEECANDFTDDESDDLPPLDADQFATGNSASIPAMFQSNLPGAEPPRDVASFYNIDPITRESMLAALLPIMDMTIDPTGSFTPPGGDEESEDEWEDDEDDDALPPLISSGHGPVASSTQFQGSAPHSGDGAVTELPPLINTTIYASSGPAQPGPPSWPPYENDDENDELPILVPVRPRATPSRPAVVTDEDDLPDLVDEPPSQVSMEDID</sequence>
<feature type="compositionally biased region" description="Acidic residues" evidence="5">
    <location>
        <begin position="529"/>
        <end position="545"/>
    </location>
</feature>
<feature type="region of interest" description="Disordered" evidence="5">
    <location>
        <begin position="518"/>
        <end position="653"/>
    </location>
</feature>
<evidence type="ECO:0000313" key="8">
    <source>
        <dbReference type="Proteomes" id="UP000008370"/>
    </source>
</evidence>
<dbReference type="GO" id="GO:0061630">
    <property type="term" value="F:ubiquitin protein ligase activity"/>
    <property type="evidence" value="ECO:0007669"/>
    <property type="project" value="TreeGrafter"/>
</dbReference>
<dbReference type="Gene3D" id="3.30.40.10">
    <property type="entry name" value="Zinc/RING finger domain, C3HC4 (zinc finger)"/>
    <property type="match status" value="1"/>
</dbReference>
<evidence type="ECO:0000256" key="1">
    <source>
        <dbReference type="ARBA" id="ARBA00022723"/>
    </source>
</evidence>
<dbReference type="AlphaFoldDB" id="K5UQA6"/>
<evidence type="ECO:0000256" key="3">
    <source>
        <dbReference type="ARBA" id="ARBA00022833"/>
    </source>
</evidence>
<feature type="compositionally biased region" description="Acidic residues" evidence="5">
    <location>
        <begin position="631"/>
        <end position="641"/>
    </location>
</feature>
<dbReference type="GeneID" id="18910421"/>
<feature type="compositionally biased region" description="Polar residues" evidence="5">
    <location>
        <begin position="1"/>
        <end position="45"/>
    </location>
</feature>
<accession>K5UQA6</accession>
<feature type="region of interest" description="Disordered" evidence="5">
    <location>
        <begin position="101"/>
        <end position="187"/>
    </location>
</feature>
<dbReference type="OrthoDB" id="8062037at2759"/>
<dbReference type="PROSITE" id="PS50089">
    <property type="entry name" value="ZF_RING_2"/>
    <property type="match status" value="1"/>
</dbReference>
<evidence type="ECO:0000256" key="2">
    <source>
        <dbReference type="ARBA" id="ARBA00022771"/>
    </source>
</evidence>
<keyword evidence="2 4" id="KW-0863">Zinc-finger</keyword>
<dbReference type="InterPro" id="IPR013083">
    <property type="entry name" value="Znf_RING/FYVE/PHD"/>
</dbReference>
<evidence type="ECO:0000259" key="6">
    <source>
        <dbReference type="PROSITE" id="PS50089"/>
    </source>
</evidence>
<keyword evidence="1" id="KW-0479">Metal-binding</keyword>
<dbReference type="Pfam" id="PF13639">
    <property type="entry name" value="zf-RING_2"/>
    <property type="match status" value="1"/>
</dbReference>
<feature type="compositionally biased region" description="Polar residues" evidence="5">
    <location>
        <begin position="558"/>
        <end position="567"/>
    </location>
</feature>
<dbReference type="HOGENOM" id="CLU_419839_0_0_1"/>
<reference evidence="7 8" key="1">
    <citation type="journal article" date="2012" name="BMC Genomics">
        <title>Comparative genomics of the white-rot fungi, Phanerochaete carnosa and P. chrysosporium, to elucidate the genetic basis of the distinct wood types they colonize.</title>
        <authorList>
            <person name="Suzuki H."/>
            <person name="MacDonald J."/>
            <person name="Syed K."/>
            <person name="Salamov A."/>
            <person name="Hori C."/>
            <person name="Aerts A."/>
            <person name="Henrissat B."/>
            <person name="Wiebenga A."/>
            <person name="vanKuyk P.A."/>
            <person name="Barry K."/>
            <person name="Lindquist E."/>
            <person name="LaButti K."/>
            <person name="Lapidus A."/>
            <person name="Lucas S."/>
            <person name="Coutinho P."/>
            <person name="Gong Y."/>
            <person name="Samejima M."/>
            <person name="Mahadevan R."/>
            <person name="Abou-Zaid M."/>
            <person name="de Vries R.P."/>
            <person name="Igarashi K."/>
            <person name="Yadav J.S."/>
            <person name="Grigoriev I.V."/>
            <person name="Master E.R."/>
        </authorList>
    </citation>
    <scope>NUCLEOTIDE SEQUENCE [LARGE SCALE GENOMIC DNA]</scope>
    <source>
        <strain evidence="7 8">HHB-10118-sp</strain>
    </source>
</reference>
<dbReference type="GO" id="GO:0005737">
    <property type="term" value="C:cytoplasm"/>
    <property type="evidence" value="ECO:0007669"/>
    <property type="project" value="TreeGrafter"/>
</dbReference>
<keyword evidence="3" id="KW-0862">Zinc</keyword>
<proteinExistence type="predicted"/>
<dbReference type="KEGG" id="pco:PHACADRAFT_187378"/>
<dbReference type="InterPro" id="IPR001841">
    <property type="entry name" value="Znf_RING"/>
</dbReference>
<feature type="region of interest" description="Disordered" evidence="5">
    <location>
        <begin position="1"/>
        <end position="72"/>
    </location>
</feature>
<dbReference type="Proteomes" id="UP000008370">
    <property type="component" value="Unassembled WGS sequence"/>
</dbReference>
<feature type="domain" description="RING-type" evidence="6">
    <location>
        <begin position="313"/>
        <end position="383"/>
    </location>
</feature>